<evidence type="ECO:0000256" key="8">
    <source>
        <dbReference type="SAM" id="Phobius"/>
    </source>
</evidence>
<evidence type="ECO:0000256" key="3">
    <source>
        <dbReference type="ARBA" id="ARBA00022692"/>
    </source>
</evidence>
<evidence type="ECO:0000256" key="1">
    <source>
        <dbReference type="ARBA" id="ARBA00004141"/>
    </source>
</evidence>
<dbReference type="Proteomes" id="UP000762676">
    <property type="component" value="Unassembled WGS sequence"/>
</dbReference>
<dbReference type="PANTHER" id="PTHR12185">
    <property type="entry name" value="SID1 TRANSMEMBRANE FAMILY MEMEBER"/>
    <property type="match status" value="1"/>
</dbReference>
<comment type="subcellular location">
    <subcellularLocation>
        <location evidence="1">Membrane</location>
        <topology evidence="1">Multi-pass membrane protein</topology>
    </subcellularLocation>
</comment>
<proteinExistence type="inferred from homology"/>
<keyword evidence="6 8" id="KW-0472">Membrane</keyword>
<evidence type="ECO:0000313" key="9">
    <source>
        <dbReference type="EMBL" id="GFR76463.1"/>
    </source>
</evidence>
<sequence>MAKMHDVPKTFGVSVARPKYYMYYFPKGIDHVLLRVTSLSNTCMTVSVQKIKCPVFDLEMNVEYDGKYQTMSTQATMLLRREDYPDINGFYIVFITKANDKDCSGHVDSEKIVPNSVVTERRKIVNIIITDTITTIQYWRATSAAVCFFLMFYFIAFVILCLCRKCGLPGTFAEMSPEDMEEARSLLERVKAQRLKVNIQAVATSSGSSSGNGDQFLLPRPNQSRYGAMENGDLDTGRSYRRELSAVSNSSALIDEAAIDFLSDADFEKDVFRTKRTLHVSDLARKKRTKLAKIYRTFYW</sequence>
<keyword evidence="7" id="KW-0325">Glycoprotein</keyword>
<dbReference type="PANTHER" id="PTHR12185:SF14">
    <property type="entry name" value="CHOLESTEROL UPTAKE PROTEIN 1"/>
    <property type="match status" value="1"/>
</dbReference>
<evidence type="ECO:0000256" key="2">
    <source>
        <dbReference type="ARBA" id="ARBA00006618"/>
    </source>
</evidence>
<dbReference type="InterPro" id="IPR025958">
    <property type="entry name" value="SID1_TM_fam"/>
</dbReference>
<evidence type="ECO:0000256" key="6">
    <source>
        <dbReference type="ARBA" id="ARBA00023136"/>
    </source>
</evidence>
<comment type="similarity">
    <text evidence="2">Belongs to the SID1 family.</text>
</comment>
<name>A0AAV4FSR3_9GAST</name>
<evidence type="ECO:0000256" key="5">
    <source>
        <dbReference type="ARBA" id="ARBA00022989"/>
    </source>
</evidence>
<evidence type="ECO:0000313" key="10">
    <source>
        <dbReference type="Proteomes" id="UP000762676"/>
    </source>
</evidence>
<evidence type="ECO:0000256" key="4">
    <source>
        <dbReference type="ARBA" id="ARBA00022729"/>
    </source>
</evidence>
<feature type="transmembrane region" description="Helical" evidence="8">
    <location>
        <begin position="138"/>
        <end position="162"/>
    </location>
</feature>
<keyword evidence="5 8" id="KW-1133">Transmembrane helix</keyword>
<keyword evidence="4" id="KW-0732">Signal</keyword>
<dbReference type="GO" id="GO:0051033">
    <property type="term" value="F:RNA transmembrane transporter activity"/>
    <property type="evidence" value="ECO:0007669"/>
    <property type="project" value="TreeGrafter"/>
</dbReference>
<comment type="caution">
    <text evidence="9">The sequence shown here is derived from an EMBL/GenBank/DDBJ whole genome shotgun (WGS) entry which is preliminary data.</text>
</comment>
<dbReference type="AlphaFoldDB" id="A0AAV4FSR3"/>
<evidence type="ECO:0000256" key="7">
    <source>
        <dbReference type="ARBA" id="ARBA00023180"/>
    </source>
</evidence>
<organism evidence="9 10">
    <name type="scientific">Elysia marginata</name>
    <dbReference type="NCBI Taxonomy" id="1093978"/>
    <lineage>
        <taxon>Eukaryota</taxon>
        <taxon>Metazoa</taxon>
        <taxon>Spiralia</taxon>
        <taxon>Lophotrochozoa</taxon>
        <taxon>Mollusca</taxon>
        <taxon>Gastropoda</taxon>
        <taxon>Heterobranchia</taxon>
        <taxon>Euthyneura</taxon>
        <taxon>Panpulmonata</taxon>
        <taxon>Sacoglossa</taxon>
        <taxon>Placobranchoidea</taxon>
        <taxon>Plakobranchidae</taxon>
        <taxon>Elysia</taxon>
    </lineage>
</organism>
<keyword evidence="10" id="KW-1185">Reference proteome</keyword>
<gene>
    <name evidence="9" type="ORF">ElyMa_003944400</name>
</gene>
<dbReference type="Pfam" id="PF13965">
    <property type="entry name" value="SID-1_RNA_chan"/>
    <property type="match status" value="1"/>
</dbReference>
<reference evidence="9 10" key="1">
    <citation type="journal article" date="2021" name="Elife">
        <title>Chloroplast acquisition without the gene transfer in kleptoplastic sea slugs, Plakobranchus ocellatus.</title>
        <authorList>
            <person name="Maeda T."/>
            <person name="Takahashi S."/>
            <person name="Yoshida T."/>
            <person name="Shimamura S."/>
            <person name="Takaki Y."/>
            <person name="Nagai Y."/>
            <person name="Toyoda A."/>
            <person name="Suzuki Y."/>
            <person name="Arimoto A."/>
            <person name="Ishii H."/>
            <person name="Satoh N."/>
            <person name="Nishiyama T."/>
            <person name="Hasebe M."/>
            <person name="Maruyama T."/>
            <person name="Minagawa J."/>
            <person name="Obokata J."/>
            <person name="Shigenobu S."/>
        </authorList>
    </citation>
    <scope>NUCLEOTIDE SEQUENCE [LARGE SCALE GENOMIC DNA]</scope>
</reference>
<dbReference type="GO" id="GO:0005764">
    <property type="term" value="C:lysosome"/>
    <property type="evidence" value="ECO:0007669"/>
    <property type="project" value="TreeGrafter"/>
</dbReference>
<keyword evidence="3 8" id="KW-0812">Transmembrane</keyword>
<protein>
    <submittedName>
        <fullName evidence="9">SID1 transmembrane family member 2-like</fullName>
    </submittedName>
</protein>
<dbReference type="GO" id="GO:0003725">
    <property type="term" value="F:double-stranded RNA binding"/>
    <property type="evidence" value="ECO:0007669"/>
    <property type="project" value="TreeGrafter"/>
</dbReference>
<dbReference type="EMBL" id="BMAT01008024">
    <property type="protein sequence ID" value="GFR76463.1"/>
    <property type="molecule type" value="Genomic_DNA"/>
</dbReference>
<dbReference type="GO" id="GO:0005886">
    <property type="term" value="C:plasma membrane"/>
    <property type="evidence" value="ECO:0007669"/>
    <property type="project" value="TreeGrafter"/>
</dbReference>
<accession>A0AAV4FSR3</accession>